<dbReference type="EMBL" id="CM001218">
    <property type="protein sequence ID" value="KEH36532.1"/>
    <property type="molecule type" value="Genomic_DNA"/>
</dbReference>
<sequence>MVIDLRSYSVLFSRSRRFSMLPISMGKSIESFVLALNGTPLKWTVFVQFRLSDHLRSSADSTNDFGVINIADPETWLFRRF</sequence>
<dbReference type="Proteomes" id="UP000002051">
    <property type="component" value="Chromosome 2"/>
</dbReference>
<evidence type="ECO:0000313" key="3">
    <source>
        <dbReference type="Proteomes" id="UP000002051"/>
    </source>
</evidence>
<protein>
    <submittedName>
        <fullName evidence="1 2">Uncharacterized protein</fullName>
    </submittedName>
</protein>
<evidence type="ECO:0000313" key="1">
    <source>
        <dbReference type="EMBL" id="KEH36532.1"/>
    </source>
</evidence>
<dbReference type="AlphaFoldDB" id="A0A072V3W9"/>
<dbReference type="HOGENOM" id="CLU_2577417_0_0_1"/>
<accession>A0A072V3W9</accession>
<reference evidence="2" key="3">
    <citation type="submission" date="2015-04" db="UniProtKB">
        <authorList>
            <consortium name="EnsemblPlants"/>
        </authorList>
    </citation>
    <scope>IDENTIFICATION</scope>
    <source>
        <strain evidence="2">cv. Jemalong A17</strain>
    </source>
</reference>
<name>A0A072V3W9_MEDTR</name>
<evidence type="ECO:0000313" key="2">
    <source>
        <dbReference type="EnsemblPlants" id="KEH36532"/>
    </source>
</evidence>
<organism evidence="1 3">
    <name type="scientific">Medicago truncatula</name>
    <name type="common">Barrel medic</name>
    <name type="synonym">Medicago tribuloides</name>
    <dbReference type="NCBI Taxonomy" id="3880"/>
    <lineage>
        <taxon>Eukaryota</taxon>
        <taxon>Viridiplantae</taxon>
        <taxon>Streptophyta</taxon>
        <taxon>Embryophyta</taxon>
        <taxon>Tracheophyta</taxon>
        <taxon>Spermatophyta</taxon>
        <taxon>Magnoliopsida</taxon>
        <taxon>eudicotyledons</taxon>
        <taxon>Gunneridae</taxon>
        <taxon>Pentapetalae</taxon>
        <taxon>rosids</taxon>
        <taxon>fabids</taxon>
        <taxon>Fabales</taxon>
        <taxon>Fabaceae</taxon>
        <taxon>Papilionoideae</taxon>
        <taxon>50 kb inversion clade</taxon>
        <taxon>NPAAA clade</taxon>
        <taxon>Hologalegina</taxon>
        <taxon>IRL clade</taxon>
        <taxon>Trifolieae</taxon>
        <taxon>Medicago</taxon>
    </lineage>
</organism>
<reference evidence="1 3" key="1">
    <citation type="journal article" date="2011" name="Nature">
        <title>The Medicago genome provides insight into the evolution of rhizobial symbioses.</title>
        <authorList>
            <person name="Young N.D."/>
            <person name="Debelle F."/>
            <person name="Oldroyd G.E."/>
            <person name="Geurts R."/>
            <person name="Cannon S.B."/>
            <person name="Udvardi M.K."/>
            <person name="Benedito V.A."/>
            <person name="Mayer K.F."/>
            <person name="Gouzy J."/>
            <person name="Schoof H."/>
            <person name="Van de Peer Y."/>
            <person name="Proost S."/>
            <person name="Cook D.R."/>
            <person name="Meyers B.C."/>
            <person name="Spannagl M."/>
            <person name="Cheung F."/>
            <person name="De Mita S."/>
            <person name="Krishnakumar V."/>
            <person name="Gundlach H."/>
            <person name="Zhou S."/>
            <person name="Mudge J."/>
            <person name="Bharti A.K."/>
            <person name="Murray J.D."/>
            <person name="Naoumkina M.A."/>
            <person name="Rosen B."/>
            <person name="Silverstein K.A."/>
            <person name="Tang H."/>
            <person name="Rombauts S."/>
            <person name="Zhao P.X."/>
            <person name="Zhou P."/>
            <person name="Barbe V."/>
            <person name="Bardou P."/>
            <person name="Bechner M."/>
            <person name="Bellec A."/>
            <person name="Berger A."/>
            <person name="Berges H."/>
            <person name="Bidwell S."/>
            <person name="Bisseling T."/>
            <person name="Choisne N."/>
            <person name="Couloux A."/>
            <person name="Denny R."/>
            <person name="Deshpande S."/>
            <person name="Dai X."/>
            <person name="Doyle J.J."/>
            <person name="Dudez A.M."/>
            <person name="Farmer A.D."/>
            <person name="Fouteau S."/>
            <person name="Franken C."/>
            <person name="Gibelin C."/>
            <person name="Gish J."/>
            <person name="Goldstein S."/>
            <person name="Gonzalez A.J."/>
            <person name="Green P.J."/>
            <person name="Hallab A."/>
            <person name="Hartog M."/>
            <person name="Hua A."/>
            <person name="Humphray S.J."/>
            <person name="Jeong D.H."/>
            <person name="Jing Y."/>
            <person name="Jocker A."/>
            <person name="Kenton S.M."/>
            <person name="Kim D.J."/>
            <person name="Klee K."/>
            <person name="Lai H."/>
            <person name="Lang C."/>
            <person name="Lin S."/>
            <person name="Macmil S.L."/>
            <person name="Magdelenat G."/>
            <person name="Matthews L."/>
            <person name="McCorrison J."/>
            <person name="Monaghan E.L."/>
            <person name="Mun J.H."/>
            <person name="Najar F.Z."/>
            <person name="Nicholson C."/>
            <person name="Noirot C."/>
            <person name="O'Bleness M."/>
            <person name="Paule C.R."/>
            <person name="Poulain J."/>
            <person name="Prion F."/>
            <person name="Qin B."/>
            <person name="Qu C."/>
            <person name="Retzel E.F."/>
            <person name="Riddle C."/>
            <person name="Sallet E."/>
            <person name="Samain S."/>
            <person name="Samson N."/>
            <person name="Sanders I."/>
            <person name="Saurat O."/>
            <person name="Scarpelli C."/>
            <person name="Schiex T."/>
            <person name="Segurens B."/>
            <person name="Severin A.J."/>
            <person name="Sherrier D.J."/>
            <person name="Shi R."/>
            <person name="Sims S."/>
            <person name="Singer S.R."/>
            <person name="Sinharoy S."/>
            <person name="Sterck L."/>
            <person name="Viollet A."/>
            <person name="Wang B.B."/>
            <person name="Wang K."/>
            <person name="Wang M."/>
            <person name="Wang X."/>
            <person name="Warfsmann J."/>
            <person name="Weissenbach J."/>
            <person name="White D.D."/>
            <person name="White J.D."/>
            <person name="Wiley G.B."/>
            <person name="Wincker P."/>
            <person name="Xing Y."/>
            <person name="Yang L."/>
            <person name="Yao Z."/>
            <person name="Ying F."/>
            <person name="Zhai J."/>
            <person name="Zhou L."/>
            <person name="Zuber A."/>
            <person name="Denarie J."/>
            <person name="Dixon R.A."/>
            <person name="May G.D."/>
            <person name="Schwartz D.C."/>
            <person name="Rogers J."/>
            <person name="Quetier F."/>
            <person name="Town C.D."/>
            <person name="Roe B.A."/>
        </authorList>
    </citation>
    <scope>NUCLEOTIDE SEQUENCE [LARGE SCALE GENOMIC DNA]</scope>
    <source>
        <strain evidence="1">A17</strain>
        <strain evidence="2 3">cv. Jemalong A17</strain>
    </source>
</reference>
<proteinExistence type="predicted"/>
<keyword evidence="3" id="KW-1185">Reference proteome</keyword>
<gene>
    <name evidence="1" type="ordered locus">MTR_2g012945</name>
</gene>
<reference evidence="1 3" key="2">
    <citation type="journal article" date="2014" name="BMC Genomics">
        <title>An improved genome release (version Mt4.0) for the model legume Medicago truncatula.</title>
        <authorList>
            <person name="Tang H."/>
            <person name="Krishnakumar V."/>
            <person name="Bidwell S."/>
            <person name="Rosen B."/>
            <person name="Chan A."/>
            <person name="Zhou S."/>
            <person name="Gentzbittel L."/>
            <person name="Childs K.L."/>
            <person name="Yandell M."/>
            <person name="Gundlach H."/>
            <person name="Mayer K.F."/>
            <person name="Schwartz D.C."/>
            <person name="Town C.D."/>
        </authorList>
    </citation>
    <scope>GENOME REANNOTATION</scope>
    <source>
        <strain evidence="1">A17</strain>
        <strain evidence="2 3">cv. Jemalong A17</strain>
    </source>
</reference>
<dbReference type="EnsemblPlants" id="KEH36532">
    <property type="protein sequence ID" value="KEH36532"/>
    <property type="gene ID" value="MTR_2g012945"/>
</dbReference>